<comment type="caution">
    <text evidence="2">The sequence shown here is derived from an EMBL/GenBank/DDBJ whole genome shotgun (WGS) entry which is preliminary data.</text>
</comment>
<dbReference type="Proteomes" id="UP000585474">
    <property type="component" value="Unassembled WGS sequence"/>
</dbReference>
<keyword evidence="3" id="KW-1185">Reference proteome</keyword>
<organism evidence="2 3">
    <name type="scientific">Actinidia rufa</name>
    <dbReference type="NCBI Taxonomy" id="165716"/>
    <lineage>
        <taxon>Eukaryota</taxon>
        <taxon>Viridiplantae</taxon>
        <taxon>Streptophyta</taxon>
        <taxon>Embryophyta</taxon>
        <taxon>Tracheophyta</taxon>
        <taxon>Spermatophyta</taxon>
        <taxon>Magnoliopsida</taxon>
        <taxon>eudicotyledons</taxon>
        <taxon>Gunneridae</taxon>
        <taxon>Pentapetalae</taxon>
        <taxon>asterids</taxon>
        <taxon>Ericales</taxon>
        <taxon>Actinidiaceae</taxon>
        <taxon>Actinidia</taxon>
    </lineage>
</organism>
<feature type="region of interest" description="Disordered" evidence="1">
    <location>
        <begin position="144"/>
        <end position="173"/>
    </location>
</feature>
<evidence type="ECO:0000313" key="3">
    <source>
        <dbReference type="Proteomes" id="UP000585474"/>
    </source>
</evidence>
<dbReference type="AlphaFoldDB" id="A0A7J0FXP7"/>
<dbReference type="EMBL" id="BJWL01000016">
    <property type="protein sequence ID" value="GFZ03471.1"/>
    <property type="molecule type" value="Genomic_DNA"/>
</dbReference>
<evidence type="ECO:0000256" key="1">
    <source>
        <dbReference type="SAM" id="MobiDB-lite"/>
    </source>
</evidence>
<protein>
    <submittedName>
        <fullName evidence="2">Uncharacterized protein</fullName>
    </submittedName>
</protein>
<gene>
    <name evidence="2" type="ORF">Acr_16g0000950</name>
</gene>
<proteinExistence type="predicted"/>
<evidence type="ECO:0000313" key="2">
    <source>
        <dbReference type="EMBL" id="GFZ03471.1"/>
    </source>
</evidence>
<reference evidence="2 3" key="1">
    <citation type="submission" date="2019-07" db="EMBL/GenBank/DDBJ databases">
        <title>De Novo Assembly of kiwifruit Actinidia rufa.</title>
        <authorList>
            <person name="Sugita-Konishi S."/>
            <person name="Sato K."/>
            <person name="Mori E."/>
            <person name="Abe Y."/>
            <person name="Kisaki G."/>
            <person name="Hamano K."/>
            <person name="Suezawa K."/>
            <person name="Otani M."/>
            <person name="Fukuda T."/>
            <person name="Manabe T."/>
            <person name="Gomi K."/>
            <person name="Tabuchi M."/>
            <person name="Akimitsu K."/>
            <person name="Kataoka I."/>
        </authorList>
    </citation>
    <scope>NUCLEOTIDE SEQUENCE [LARGE SCALE GENOMIC DNA]</scope>
    <source>
        <strain evidence="3">cv. Fuchu</strain>
    </source>
</reference>
<accession>A0A7J0FXP7</accession>
<name>A0A7J0FXP7_9ERIC</name>
<sequence length="322" mass="36439">MKLPFSAADLLHVYTVVRMKESGTPFFKGNHYLLLRNPRQPQTRLVAGNPDKDLFLNEFVWVSGKWEFRGGNDGLFSFPRHNCRLPDNKFQRPLQEPLGRSQCRAQRGRTPRLSSRLGEGHHFEFLNLHFLRLFRQQGRRRGVSQLARVEQKREPGPSKKAKKKKGEMSSALLPSSSAQAKLWKLEFSTSELGKQVTVADSARDHDTSLALAQAVMLSKDVVDLAEDGSKEIRDLLVMQQVRPPERNLGVDDGAVRRDQEVEEEDKLSGERCSYAAEARGEVVAIQEQLDKALGQLKKAACGPVFERVYNRGIDRAGDNYDK</sequence>